<sequence length="232" mass="27374">MGRQIRPARIYQTVSQELTTRILPKHQFQEPPWFQVMRDIPPSEILTRPVTVTGTSNRKLRKPRNIFKPQPIVHEEDSLRTTFFKDHPWELARPRMILESDGKDYQRCDWSRGLRQPGLPLTGECVIQRQLWLMRNRSLPRAKAYDTARKEFYALRQEEEIEKRVAREEARHVGAYFGKNRLQIAQDLEDKEYEVWKGWASHQAVALEQQRSSTYATFGEETEETPEEPAAV</sequence>
<dbReference type="STRING" id="1209926.A0A1G4BH36"/>
<dbReference type="GO" id="GO:0005763">
    <property type="term" value="C:mitochondrial small ribosomal subunit"/>
    <property type="evidence" value="ECO:0007669"/>
    <property type="project" value="UniProtKB-UniRule"/>
</dbReference>
<dbReference type="EMBL" id="MJBS01000025">
    <property type="protein sequence ID" value="OHF00721.1"/>
    <property type="molecule type" value="Genomic_DNA"/>
</dbReference>
<dbReference type="RefSeq" id="XP_022477863.1">
    <property type="nucleotide sequence ID" value="XM_022615686.1"/>
</dbReference>
<dbReference type="AlphaFoldDB" id="A0A1G4BH36"/>
<comment type="caution">
    <text evidence="7">The sequence shown here is derived from an EMBL/GenBank/DDBJ whole genome shotgun (WGS) entry which is preliminary data.</text>
</comment>
<dbReference type="PANTHER" id="PTHR37799:SF1">
    <property type="entry name" value="SMALL RIBOSOMAL SUBUNIT PROTEIN MS23"/>
    <property type="match status" value="1"/>
</dbReference>
<dbReference type="InterPro" id="IPR059242">
    <property type="entry name" value="mS23_dom"/>
</dbReference>
<accession>A0A1G4BH36</accession>
<organism evidence="7 8">
    <name type="scientific">Colletotrichum orchidophilum</name>
    <dbReference type="NCBI Taxonomy" id="1209926"/>
    <lineage>
        <taxon>Eukaryota</taxon>
        <taxon>Fungi</taxon>
        <taxon>Dikarya</taxon>
        <taxon>Ascomycota</taxon>
        <taxon>Pezizomycotina</taxon>
        <taxon>Sordariomycetes</taxon>
        <taxon>Hypocreomycetidae</taxon>
        <taxon>Glomerellales</taxon>
        <taxon>Glomerellaceae</taxon>
        <taxon>Colletotrichum</taxon>
    </lineage>
</organism>
<evidence type="ECO:0000256" key="5">
    <source>
        <dbReference type="ARBA" id="ARBA00023274"/>
    </source>
</evidence>
<name>A0A1G4BH36_9PEZI</name>
<evidence type="ECO:0000256" key="1">
    <source>
        <dbReference type="ARBA" id="ARBA00004173"/>
    </source>
</evidence>
<gene>
    <name evidence="7" type="ORF">CORC01_04038</name>
</gene>
<keyword evidence="3 6" id="KW-0689">Ribosomal protein</keyword>
<keyword evidence="5 6" id="KW-0687">Ribonucleoprotein</keyword>
<keyword evidence="4 6" id="KW-0496">Mitochondrion</keyword>
<evidence type="ECO:0000313" key="8">
    <source>
        <dbReference type="Proteomes" id="UP000176998"/>
    </source>
</evidence>
<comment type="similarity">
    <text evidence="2">Belongs to the mitochondrion-specific ribosomal protein mS23 family.</text>
</comment>
<dbReference type="Pfam" id="PF13741">
    <property type="entry name" value="MRP-S25"/>
    <property type="match status" value="1"/>
</dbReference>
<evidence type="ECO:0000313" key="7">
    <source>
        <dbReference type="EMBL" id="OHF00721.1"/>
    </source>
</evidence>
<dbReference type="PIRSF" id="PIRSF029764">
    <property type="entry name" value="RSM25"/>
    <property type="match status" value="1"/>
</dbReference>
<dbReference type="Proteomes" id="UP000176998">
    <property type="component" value="Unassembled WGS sequence"/>
</dbReference>
<evidence type="ECO:0000256" key="2">
    <source>
        <dbReference type="ARBA" id="ARBA00009864"/>
    </source>
</evidence>
<comment type="subcellular location">
    <subcellularLocation>
        <location evidence="1 6">Mitochondrion</location>
    </subcellularLocation>
</comment>
<dbReference type="PANTHER" id="PTHR37799">
    <property type="entry name" value="37S RIBOSOMAL PROTEIN S25, MITOCHONDRIAL"/>
    <property type="match status" value="1"/>
</dbReference>
<dbReference type="OrthoDB" id="5542239at2759"/>
<comment type="subunit">
    <text evidence="6">Component of the mitochondrial small ribosomal subunit.</text>
</comment>
<proteinExistence type="inferred from homology"/>
<dbReference type="GO" id="GO:0003735">
    <property type="term" value="F:structural constituent of ribosome"/>
    <property type="evidence" value="ECO:0007669"/>
    <property type="project" value="UniProtKB-UniRule"/>
</dbReference>
<protein>
    <recommendedName>
        <fullName evidence="6">37S ribosomal protein S25, mitochondrial</fullName>
    </recommendedName>
</protein>
<keyword evidence="8" id="KW-1185">Reference proteome</keyword>
<evidence type="ECO:0000256" key="4">
    <source>
        <dbReference type="ARBA" id="ARBA00023128"/>
    </source>
</evidence>
<dbReference type="GeneID" id="34557196"/>
<evidence type="ECO:0000256" key="6">
    <source>
        <dbReference type="PIRNR" id="PIRNR029764"/>
    </source>
</evidence>
<dbReference type="CDD" id="cd23701">
    <property type="entry name" value="At1g26750"/>
    <property type="match status" value="1"/>
</dbReference>
<evidence type="ECO:0000256" key="3">
    <source>
        <dbReference type="ARBA" id="ARBA00022980"/>
    </source>
</evidence>
<dbReference type="InterPro" id="IPR016939">
    <property type="entry name" value="Ribosomal_mS23_fun"/>
</dbReference>
<reference evidence="7 8" key="1">
    <citation type="submission" date="2016-09" db="EMBL/GenBank/DDBJ databases">
        <authorList>
            <person name="Capua I."/>
            <person name="De Benedictis P."/>
            <person name="Joannis T."/>
            <person name="Lombin L.H."/>
            <person name="Cattoli G."/>
        </authorList>
    </citation>
    <scope>NUCLEOTIDE SEQUENCE [LARGE SCALE GENOMIC DNA]</scope>
    <source>
        <strain evidence="7 8">IMI 309357</strain>
    </source>
</reference>